<dbReference type="RefSeq" id="WP_015467214.1">
    <property type="nucleotide sequence ID" value="NC_020812.1"/>
</dbReference>
<dbReference type="AlphaFoldDB" id="M4VGQ8"/>
<sequence length="117" mass="12762">MNVKISGNSITFKISEFELNALIEQGVITQETRFDTGVFVTRIIFPADDNADPIKFLVSNVPDGGACIDLSFGVTHKDISFLSAIGKNREGLSMKSGNIDVTLQVDIRKDSRGRKAV</sequence>
<dbReference type="Proteomes" id="UP000011932">
    <property type="component" value="Chromosome"/>
</dbReference>
<name>M4VGQ8_9BACT</name>
<reference evidence="1 2" key="1">
    <citation type="journal article" date="2013" name="ISME J.">
        <title>By their genes ye shall know them: genomic signatures of predatory bacteria.</title>
        <authorList>
            <person name="Pasternak Z."/>
            <person name="Pietrokovski S."/>
            <person name="Rotem O."/>
            <person name="Gophna U."/>
            <person name="Lurie-Weinberger M.N."/>
            <person name="Jurkevitch E."/>
        </authorList>
    </citation>
    <scope>NUCLEOTIDE SEQUENCE [LARGE SCALE GENOMIC DNA]</scope>
    <source>
        <strain evidence="1">EPB</strain>
    </source>
</reference>
<protein>
    <submittedName>
        <fullName evidence="1">Uncharacterized protein</fullName>
    </submittedName>
</protein>
<accession>M4VGQ8</accession>
<dbReference type="HOGENOM" id="CLU_2082075_0_0_5"/>
<dbReference type="STRING" id="349215.A11S_842"/>
<evidence type="ECO:0000313" key="2">
    <source>
        <dbReference type="Proteomes" id="UP000011932"/>
    </source>
</evidence>
<dbReference type="OrthoDB" id="7060517at2"/>
<organism evidence="1 2">
    <name type="scientific">Micavibrio aeruginosavorus EPB</name>
    <dbReference type="NCBI Taxonomy" id="349215"/>
    <lineage>
        <taxon>Bacteria</taxon>
        <taxon>Pseudomonadati</taxon>
        <taxon>Bdellovibrionota</taxon>
        <taxon>Bdellovibrionia</taxon>
        <taxon>Bdellovibrionales</taxon>
        <taxon>Pseudobdellovibrionaceae</taxon>
        <taxon>Micavibrio</taxon>
    </lineage>
</organism>
<gene>
    <name evidence="1" type="ORF">A11S_842</name>
</gene>
<evidence type="ECO:0000313" key="1">
    <source>
        <dbReference type="EMBL" id="AGH97665.1"/>
    </source>
</evidence>
<proteinExistence type="predicted"/>
<dbReference type="EMBL" id="CP003538">
    <property type="protein sequence ID" value="AGH97665.1"/>
    <property type="molecule type" value="Genomic_DNA"/>
</dbReference>
<dbReference type="KEGG" id="man:A11S_842"/>